<feature type="transmembrane region" description="Helical" evidence="1">
    <location>
        <begin position="211"/>
        <end position="229"/>
    </location>
</feature>
<accession>A0A921SNJ8</accession>
<protein>
    <submittedName>
        <fullName evidence="2">Uncharacterized protein</fullName>
    </submittedName>
</protein>
<reference evidence="2" key="1">
    <citation type="journal article" date="2021" name="PeerJ">
        <title>Extensive microbial diversity within the chicken gut microbiome revealed by metagenomics and culture.</title>
        <authorList>
            <person name="Gilroy R."/>
            <person name="Ravi A."/>
            <person name="Getino M."/>
            <person name="Pursley I."/>
            <person name="Horton D.L."/>
            <person name="Alikhan N.F."/>
            <person name="Baker D."/>
            <person name="Gharbi K."/>
            <person name="Hall N."/>
            <person name="Watson M."/>
            <person name="Adriaenssens E.M."/>
            <person name="Foster-Nyarko E."/>
            <person name="Jarju S."/>
            <person name="Secka A."/>
            <person name="Antonio M."/>
            <person name="Oren A."/>
            <person name="Chaudhuri R.R."/>
            <person name="La Ragione R."/>
            <person name="Hildebrand F."/>
            <person name="Pallen M.J."/>
        </authorList>
    </citation>
    <scope>NUCLEOTIDE SEQUENCE</scope>
    <source>
        <strain evidence="2">ChiGjej5B5-7349</strain>
    </source>
</reference>
<dbReference type="EMBL" id="DYUK01000186">
    <property type="protein sequence ID" value="HJG80485.1"/>
    <property type="molecule type" value="Genomic_DNA"/>
</dbReference>
<gene>
    <name evidence="2" type="ORF">K8V08_08745</name>
</gene>
<keyword evidence="1" id="KW-1133">Transmembrane helix</keyword>
<evidence type="ECO:0000256" key="1">
    <source>
        <dbReference type="SAM" id="Phobius"/>
    </source>
</evidence>
<sequence length="230" mass="24128">MHPPGTAAQPVPAPSARREVPVGRTALWWCLGLGLGMVLGELIQLLTPGERVLPALATASPEVASAVAVWPWGLAAASGALLLVGMRPVARVAVDRRTAVGLRRTGRPAIAKVMRVSDPAPGPRALVAASLLVLSPTGRIYSSDVHWMLDPVDAGSLRTGAVIPVRVDPQAPHTVALDTLADSRARMDGIDPETAFSTRRRLRQLVTRMRGWSRIAVLAGAVGGALIVVI</sequence>
<evidence type="ECO:0000313" key="2">
    <source>
        <dbReference type="EMBL" id="HJG80485.1"/>
    </source>
</evidence>
<organism evidence="2 3">
    <name type="scientific">Brevibacterium senegalense</name>
    <dbReference type="NCBI Taxonomy" id="1033736"/>
    <lineage>
        <taxon>Bacteria</taxon>
        <taxon>Bacillati</taxon>
        <taxon>Actinomycetota</taxon>
        <taxon>Actinomycetes</taxon>
        <taxon>Micrococcales</taxon>
        <taxon>Brevibacteriaceae</taxon>
        <taxon>Brevibacterium</taxon>
    </lineage>
</organism>
<dbReference type="Proteomes" id="UP000784435">
    <property type="component" value="Unassembled WGS sequence"/>
</dbReference>
<comment type="caution">
    <text evidence="2">The sequence shown here is derived from an EMBL/GenBank/DDBJ whole genome shotgun (WGS) entry which is preliminary data.</text>
</comment>
<evidence type="ECO:0000313" key="3">
    <source>
        <dbReference type="Proteomes" id="UP000784435"/>
    </source>
</evidence>
<name>A0A921SNJ8_9MICO</name>
<feature type="transmembrane region" description="Helical" evidence="1">
    <location>
        <begin position="67"/>
        <end position="86"/>
    </location>
</feature>
<dbReference type="AlphaFoldDB" id="A0A921SNJ8"/>
<proteinExistence type="predicted"/>
<keyword evidence="1" id="KW-0812">Transmembrane</keyword>
<feature type="transmembrane region" description="Helical" evidence="1">
    <location>
        <begin position="26"/>
        <end position="47"/>
    </location>
</feature>
<keyword evidence="1" id="KW-0472">Membrane</keyword>
<reference evidence="2" key="2">
    <citation type="submission" date="2021-09" db="EMBL/GenBank/DDBJ databases">
        <authorList>
            <person name="Gilroy R."/>
        </authorList>
    </citation>
    <scope>NUCLEOTIDE SEQUENCE</scope>
    <source>
        <strain evidence="2">ChiGjej5B5-7349</strain>
    </source>
</reference>